<reference evidence="10" key="1">
    <citation type="submission" date="2024-02" db="EMBL/GenBank/DDBJ databases">
        <authorList>
            <consortium name="ELIXIR-Norway"/>
            <consortium name="Elixir Norway"/>
        </authorList>
    </citation>
    <scope>NUCLEOTIDE SEQUENCE</scope>
</reference>
<evidence type="ECO:0000313" key="11">
    <source>
        <dbReference type="Proteomes" id="UP001497512"/>
    </source>
</evidence>
<dbReference type="InterPro" id="IPR044780">
    <property type="entry name" value="Heh2/Src1"/>
</dbReference>
<feature type="compositionally biased region" description="Polar residues" evidence="7">
    <location>
        <begin position="22"/>
        <end position="31"/>
    </location>
</feature>
<dbReference type="InterPro" id="IPR041885">
    <property type="entry name" value="MAN1_winged_helix_dom"/>
</dbReference>
<evidence type="ECO:0000256" key="6">
    <source>
        <dbReference type="ARBA" id="ARBA00023242"/>
    </source>
</evidence>
<protein>
    <recommendedName>
        <fullName evidence="9">Man1/Src1-like C-terminal domain-containing protein</fullName>
    </recommendedName>
</protein>
<evidence type="ECO:0000313" key="10">
    <source>
        <dbReference type="EMBL" id="CAK9213678.1"/>
    </source>
</evidence>
<comment type="subcellular location">
    <subcellularLocation>
        <location evidence="1">Nucleus inner membrane</location>
    </subcellularLocation>
</comment>
<feature type="compositionally biased region" description="Basic residues" evidence="7">
    <location>
        <begin position="32"/>
        <end position="43"/>
    </location>
</feature>
<keyword evidence="5 8" id="KW-0472">Membrane</keyword>
<dbReference type="Gene3D" id="1.10.10.1180">
    <property type="entry name" value="MAN1, winged-helix domain"/>
    <property type="match status" value="1"/>
</dbReference>
<evidence type="ECO:0000256" key="1">
    <source>
        <dbReference type="ARBA" id="ARBA00004540"/>
    </source>
</evidence>
<keyword evidence="3 8" id="KW-0812">Transmembrane</keyword>
<feature type="region of interest" description="Disordered" evidence="7">
    <location>
        <begin position="1"/>
        <end position="60"/>
    </location>
</feature>
<evidence type="ECO:0000259" key="9">
    <source>
        <dbReference type="Pfam" id="PF09402"/>
    </source>
</evidence>
<accession>A0ABP0U6A8</accession>
<sequence length="390" mass="44100">MPIRPLSSPSHDRLHTPKQEPVSGSVSSPSNKIRHSSSKHKKQLQHDKRSSSKVSAGAEESDNVTAALTWKEQLGQILAILVVATLVYYSTSVTIQWLQEASKPFCDDKESPQVMVSGDCIPCPENGQCRNGRLQCLPGFRRRGRSCVPDKEVDLNAQELASFLQTKVCQISGRSLCDGLGTTWVMEDELWDTATDINMGMDESTLSLVREKAVDLVQATLLIRTNPLHGSREFMCPIELAQRYKPFMCRIKEAIRAHLLVLFSLGSMAVLVASFVHRYLRRKRLLARAEQLYLQVCEVLGERSMGSSDEAKWVVASRLRDHLLLPSERKLKTLWKEVELMVQEDSRIDQYQKMVKGESRIVWEWQVEGALHTRTFKGRSQQKPGPTVTK</sequence>
<dbReference type="InterPro" id="IPR018996">
    <property type="entry name" value="Man1/Src1-like_C"/>
</dbReference>
<evidence type="ECO:0000256" key="5">
    <source>
        <dbReference type="ARBA" id="ARBA00023136"/>
    </source>
</evidence>
<evidence type="ECO:0000256" key="2">
    <source>
        <dbReference type="ARBA" id="ARBA00022553"/>
    </source>
</evidence>
<keyword evidence="4 8" id="KW-1133">Transmembrane helix</keyword>
<dbReference type="Proteomes" id="UP001497512">
    <property type="component" value="Chromosome 19"/>
</dbReference>
<dbReference type="PANTHER" id="PTHR47808:SF2">
    <property type="entry name" value="LEM DOMAIN-CONTAINING PROTEIN 2"/>
    <property type="match status" value="1"/>
</dbReference>
<evidence type="ECO:0000256" key="8">
    <source>
        <dbReference type="SAM" id="Phobius"/>
    </source>
</evidence>
<dbReference type="PANTHER" id="PTHR47808">
    <property type="entry name" value="INNER NUCLEAR MEMBRANE PROTEIN HEH2-RELATED"/>
    <property type="match status" value="1"/>
</dbReference>
<evidence type="ECO:0000256" key="3">
    <source>
        <dbReference type="ARBA" id="ARBA00022692"/>
    </source>
</evidence>
<evidence type="ECO:0000256" key="7">
    <source>
        <dbReference type="SAM" id="MobiDB-lite"/>
    </source>
</evidence>
<keyword evidence="2" id="KW-0597">Phosphoprotein</keyword>
<organism evidence="10 11">
    <name type="scientific">Sphagnum troendelagicum</name>
    <dbReference type="NCBI Taxonomy" id="128251"/>
    <lineage>
        <taxon>Eukaryota</taxon>
        <taxon>Viridiplantae</taxon>
        <taxon>Streptophyta</taxon>
        <taxon>Embryophyta</taxon>
        <taxon>Bryophyta</taxon>
        <taxon>Sphagnophytina</taxon>
        <taxon>Sphagnopsida</taxon>
        <taxon>Sphagnales</taxon>
        <taxon>Sphagnaceae</taxon>
        <taxon>Sphagnum</taxon>
    </lineage>
</organism>
<gene>
    <name evidence="10" type="ORF">CSSPTR1EN2_LOCUS11868</name>
</gene>
<name>A0ABP0U6A8_9BRYO</name>
<keyword evidence="6" id="KW-0539">Nucleus</keyword>
<dbReference type="Pfam" id="PF09402">
    <property type="entry name" value="MSC"/>
    <property type="match status" value="1"/>
</dbReference>
<dbReference type="EMBL" id="OZ019911">
    <property type="protein sequence ID" value="CAK9213678.1"/>
    <property type="molecule type" value="Genomic_DNA"/>
</dbReference>
<feature type="domain" description="Man1/Src1-like C-terminal" evidence="9">
    <location>
        <begin position="95"/>
        <end position="365"/>
    </location>
</feature>
<proteinExistence type="predicted"/>
<feature type="transmembrane region" description="Helical" evidence="8">
    <location>
        <begin position="257"/>
        <end position="276"/>
    </location>
</feature>
<keyword evidence="11" id="KW-1185">Reference proteome</keyword>
<evidence type="ECO:0000256" key="4">
    <source>
        <dbReference type="ARBA" id="ARBA00022989"/>
    </source>
</evidence>